<feature type="region of interest" description="Disordered" evidence="1">
    <location>
        <begin position="57"/>
        <end position="113"/>
    </location>
</feature>
<feature type="compositionally biased region" description="Polar residues" evidence="1">
    <location>
        <begin position="67"/>
        <end position="96"/>
    </location>
</feature>
<sequence>MTQNMLPSSNAQTQQVPQTSVWWVEKSLEPPKEEDQLILIGDNRWVRYPDWRRHLQDKATGVKKPQGTISQVERSSPSADGSSQLDKVSSNQNQDLTIDYSWDEDPPMLSYNPQTYVSANKIIRCPPPKLSKKAKRKFRQEERERFAKL</sequence>
<evidence type="ECO:0000256" key="1">
    <source>
        <dbReference type="SAM" id="MobiDB-lite"/>
    </source>
</evidence>
<proteinExistence type="predicted"/>
<protein>
    <submittedName>
        <fullName evidence="2">Uncharacterized protein</fullName>
    </submittedName>
</protein>
<comment type="caution">
    <text evidence="2">The sequence shown here is derived from an EMBL/GenBank/DDBJ whole genome shotgun (WGS) entry which is preliminary data.</text>
</comment>
<reference evidence="2" key="1">
    <citation type="submission" date="2022-01" db="EMBL/GenBank/DDBJ databases">
        <authorList>
            <person name="King R."/>
        </authorList>
    </citation>
    <scope>NUCLEOTIDE SEQUENCE</scope>
</reference>
<evidence type="ECO:0000313" key="2">
    <source>
        <dbReference type="EMBL" id="CAH1183071.1"/>
    </source>
</evidence>
<organism evidence="2 3">
    <name type="scientific">Ceutorhynchus assimilis</name>
    <name type="common">cabbage seed weevil</name>
    <dbReference type="NCBI Taxonomy" id="467358"/>
    <lineage>
        <taxon>Eukaryota</taxon>
        <taxon>Metazoa</taxon>
        <taxon>Ecdysozoa</taxon>
        <taxon>Arthropoda</taxon>
        <taxon>Hexapoda</taxon>
        <taxon>Insecta</taxon>
        <taxon>Pterygota</taxon>
        <taxon>Neoptera</taxon>
        <taxon>Endopterygota</taxon>
        <taxon>Coleoptera</taxon>
        <taxon>Polyphaga</taxon>
        <taxon>Cucujiformia</taxon>
        <taxon>Curculionidae</taxon>
        <taxon>Ceutorhynchinae</taxon>
        <taxon>Ceutorhynchus</taxon>
    </lineage>
</organism>
<feature type="compositionally biased region" description="Basic and acidic residues" evidence="1">
    <location>
        <begin position="139"/>
        <end position="149"/>
    </location>
</feature>
<gene>
    <name evidence="2" type="ORF">CEUTPL_LOCUS14566</name>
</gene>
<accession>A0A9P0GT66</accession>
<dbReference type="Proteomes" id="UP001152799">
    <property type="component" value="Unassembled WGS sequence"/>
</dbReference>
<dbReference type="AlphaFoldDB" id="A0A9P0GT66"/>
<dbReference type="EMBL" id="CAKJTU040000005">
    <property type="protein sequence ID" value="CAH1183071.1"/>
    <property type="molecule type" value="Genomic_DNA"/>
</dbReference>
<evidence type="ECO:0000313" key="3">
    <source>
        <dbReference type="Proteomes" id="UP001152799"/>
    </source>
</evidence>
<feature type="region of interest" description="Disordered" evidence="1">
    <location>
        <begin position="127"/>
        <end position="149"/>
    </location>
</feature>
<name>A0A9P0GT66_9CUCU</name>
<keyword evidence="3" id="KW-1185">Reference proteome</keyword>